<dbReference type="Proteomes" id="UP000662888">
    <property type="component" value="Chromosome"/>
</dbReference>
<evidence type="ECO:0000256" key="2">
    <source>
        <dbReference type="SAM" id="SignalP"/>
    </source>
</evidence>
<evidence type="ECO:0000256" key="1">
    <source>
        <dbReference type="ARBA" id="ARBA00009437"/>
    </source>
</evidence>
<dbReference type="PANTHER" id="PTHR30537">
    <property type="entry name" value="HTH-TYPE TRANSCRIPTIONAL REGULATOR"/>
    <property type="match status" value="1"/>
</dbReference>
<proteinExistence type="inferred from homology"/>
<evidence type="ECO:0000313" key="4">
    <source>
        <dbReference type="EMBL" id="QPI50531.1"/>
    </source>
</evidence>
<dbReference type="InterPro" id="IPR005119">
    <property type="entry name" value="LysR_subst-bd"/>
</dbReference>
<accession>A0AA48WDI0</accession>
<dbReference type="InterPro" id="IPR058163">
    <property type="entry name" value="LysR-type_TF_proteobact-type"/>
</dbReference>
<comment type="similarity">
    <text evidence="1">Belongs to the LysR transcriptional regulatory family.</text>
</comment>
<organism evidence="4 5">
    <name type="scientific">Massilia antarctica</name>
    <dbReference type="NCBI Taxonomy" id="2765360"/>
    <lineage>
        <taxon>Bacteria</taxon>
        <taxon>Pseudomonadati</taxon>
        <taxon>Pseudomonadota</taxon>
        <taxon>Betaproteobacteria</taxon>
        <taxon>Burkholderiales</taxon>
        <taxon>Oxalobacteraceae</taxon>
        <taxon>Telluria group</taxon>
        <taxon>Massilia</taxon>
    </lineage>
</organism>
<evidence type="ECO:0000259" key="3">
    <source>
        <dbReference type="Pfam" id="PF03466"/>
    </source>
</evidence>
<reference evidence="4 5" key="1">
    <citation type="submission" date="2020-11" db="EMBL/GenBank/DDBJ databases">
        <authorList>
            <person name="Sun Q."/>
        </authorList>
    </citation>
    <scope>NUCLEOTIDE SEQUENCE [LARGE SCALE GENOMIC DNA]</scope>
    <source>
        <strain evidence="4 5">P8398</strain>
    </source>
</reference>
<sequence length="261" mass="28406">MTISKVRKASIAIAMTAILAGASFSASAAPDAKAAAADALPLLINPDGLHWVKTIPEAGDKSPEYAILRSDPDITLDISLTDAKVDLQRERVDVAIRMGSLQDASFHARLLGRSRRAVVASPSYLAARGMPDTPAQLAQHSFLGFNFRRTAATWPFLIDGEIAQLPIRTAMLTNNGETMRQLTIDGLGISRLGMFHVYDDIQAGRLVELLPAHNAGDMEEVSVIFTNQRHMPQRVRAFIDFAVEKLVPLLDAKGDARPRNQ</sequence>
<keyword evidence="5" id="KW-1185">Reference proteome</keyword>
<protein>
    <recommendedName>
        <fullName evidence="3">LysR substrate-binding domain-containing protein</fullName>
    </recommendedName>
</protein>
<keyword evidence="2" id="KW-0732">Signal</keyword>
<dbReference type="RefSeq" id="WP_206090106.1">
    <property type="nucleotide sequence ID" value="NZ_CP065053.1"/>
</dbReference>
<gene>
    <name evidence="4" type="ORF">IV454_02610</name>
</gene>
<feature type="signal peptide" evidence="2">
    <location>
        <begin position="1"/>
        <end position="28"/>
    </location>
</feature>
<dbReference type="EMBL" id="CP065053">
    <property type="protein sequence ID" value="QPI50531.1"/>
    <property type="molecule type" value="Genomic_DNA"/>
</dbReference>
<feature type="chain" id="PRO_5045352484" description="LysR substrate-binding domain-containing protein" evidence="2">
    <location>
        <begin position="29"/>
        <end position="261"/>
    </location>
</feature>
<dbReference type="Pfam" id="PF03466">
    <property type="entry name" value="LysR_substrate"/>
    <property type="match status" value="1"/>
</dbReference>
<feature type="domain" description="LysR substrate-binding" evidence="3">
    <location>
        <begin position="69"/>
        <end position="245"/>
    </location>
</feature>
<dbReference type="SUPFAM" id="SSF53850">
    <property type="entry name" value="Periplasmic binding protein-like II"/>
    <property type="match status" value="1"/>
</dbReference>
<name>A0AA48WDI0_9BURK</name>
<dbReference type="PANTHER" id="PTHR30537:SF71">
    <property type="entry name" value="TRANSCRIPTIONAL REGULATORY PROTEIN"/>
    <property type="match status" value="1"/>
</dbReference>
<dbReference type="Gene3D" id="3.40.190.10">
    <property type="entry name" value="Periplasmic binding protein-like II"/>
    <property type="match status" value="2"/>
</dbReference>
<evidence type="ECO:0000313" key="5">
    <source>
        <dbReference type="Proteomes" id="UP000662888"/>
    </source>
</evidence>